<sequence>MLRGNAKHQLSFFPKRRTASSPAASIRIRVLSVNNRTPKFTSPYYRFKLPASAPVGLKLGQVAASDMDKSDSITFHLNGPVATDILTINQETGEIYLKRVPTNSGRVCFDVSADDSVHRSNVTCCVDVETPEHLVPAFTHDKYEFTVFVDDMEDGEQIGAVTVVGRGEKYEYFQSAEWFDNTFLVDRRSGAISVTESRFFTDSADEVKTVVLQIEASATSHPKSTNSTLVFITLLHSNSHQQVLPPLAARVSENASIGHCFADFFRDKHSVMKDDVVPRWTIHGDPHGHFSVSPLGLVCVRSPLDREAQSGVELTVSLHSGIYRAERPIFITIEDVNDEPPKFSSSIPTTLLIPRSTQITTEILKVHATDPDTGSGGEVQYRLISPENDFSIDTFSGVVRLNDADSLDSKPSFRLEIIAFDRGEPSLSATATCIVTVVHENLHAPRFTRSKYAVDVPENVSISHSVISLSATDYDQAGQHSDLRFWIIDGNSEELFQIDQATGQIFTAAALDYERQTSYELTVLVEDSSKNDTAVVSVYLQNVDDERPRFPTEEYHVQVMENWGGGPTTKTRLLQVHAVDADVPPFNEVRYRVKSGDGGSAFEVDEVTGWISLRQTLDREERDVYQVEIEARNAGISTTDTSGSAAREAASVLVVISVVDENDNAPVFTSKAVYHVKENSSNGTLVGDLVAVDRDLNATLRYVILTPAPFAVNSRTGKITTVGALDMKHAFEYHLVVQVDDGLHFVRTNVTVRLDDVDNHAPVFRPDSVTRYIPDSVSAGHFVVQAFAADADPSDPPCQYISNALDGFSLNQLTGVVTVSTPKLRLTSPVELSIQTTNQPGSTLQTSARMALQIHQAPAAHFPTFQSTTGVLTLSETTALDQIARVTAVPGTTVGPLTYRIAGGNSDGTFSIDSVTGQVRLEKPLDFEKFPRRDLWLEAAVDKYATPLLLQIEVKNVNDNAPVFTRDCFEVEVDEEETPRTFYTVAATDADGDALKYRLLNGTELFSLDQHSGGLRNTVKLDREKMGEMAVRVEASDGQFVTETQVRVVLRDKNDNPPKFSRQFTATVMENAPIGTLVVKVASVDADSPINAQAWYSLADESSRLFTIGRESGEVRVARNIDRELYSEIPLEILVRDGSWQSKSLVMITVVGQNDHAPEFSQPEYVFFVLAEDVEGRSVTRKMGSLTSFNPVVIGQVSAVDGDENDIPNELSYSLKQHSTHFSIDRTSGRITAKRPLFTSANKPETFNLTVFVTEEAPMRRSTDTAVRITLLPKLPVTPAFAQSTFQLVMQMSELAPNNQVIRLTTRPSEISPKFAILSGNGSACFRLDTTRGTIQTLASVANCTVGTYQFQVAALYTDRSATTKTTVIIRLTEEPPQPVRFPADMYEVSVPETAAAGSVLFTAASAKTGDDSGATVGDDSGTTVGDDSGATVGDDSGATVGDDSGATVGDDSDLVQYSLVNHTDVFQVDSTTGAVRLKKQLDYESVREYAVQVTATASATQTATTTLIVSVLNENDNPPCFEETAYTAVLLESDKLGQTVITVRAADPDASSAPVYYTLEPESALFEIDSARGVITNVKELDYESARNHTLVVRAMDPADPSLYSEVAVLVVVEGRNEYPPVCAPGSPFVFSISAHAPAGTRIGDVFGTDADSGLDGVIEYFLVGNSPGFAVNQTSGQISMTSSQTVTVSEHHLHVLLKNSGTVAEVKSVVCDVVIHVVDGKNTPYFMQKEYFVRVREDVTVGTKVGVVSAMTVLQQKLRFTLTAGDDKGDGLRVGVGRKELSSTAMVHVTVEDVNDNAPFFDPALPSGHVKENLHYETAVLKLNATDRDLTPSFLTYRLASPAWKDHFKLNPSSGVLTAIRPLDREANPEIILKVNVSDSGSPPQTATLDVRVVVDDVNDNPSVERPLTIVVYLDELSNSNTKRRLGNVKPADRDEQGEYACQITDIQTNFAVEEGCELIGQDLRPGELYRLTVQGGDGKHDLVRYEVIVKAEAVTKLHHENSIAVRLAGVTAERFLDAHYVRLMQTLFGVFRNYGPVSVFGLTTLSATDCVVQISIGKSTTFLKGAKVADLMRMNMGEIEAQSGLKIGSVDFKPCETQSITALCSQTSVCENLIQTVPHQSTITTTASLIIVAPLFEYSHRCVCAEPFSGPQCELLCPPDYCLHGGTCAGNGKCVCRGGFHGSQCQFDLDECNLWGGSAAPNCHNGGKCINTVGSFRCQCTAGFTGRHCEEERRCLGGNCPNSLVNGQSFGFGEVGSHLELRPWKSGSNHVSMVIATTKLDAVLLFTQGPGRSGTAHFVVLEIKKGFVYFAFGSNARDTTRIMVNRAVSDGRWYRIDVVKQDAMGSLTVVSCSEETCDDCPSGDESCSTVAIGIVKRQSFGNNSVYIGGIPAETPLDDPRFKHRTFIGCLKGLTVNGLTVRPSDTRATVGITEDTCGAIYTATPNLCQASSCSTNEICVNSATDGRYECVAAVPDTSDSQTVLIVALVCVTAVVFLLGGIVIWRYRKSTPARKKKANSYSGGRPPYLSPVSLFEQQYLTGSNYNERNGSNRTNGMNGNLYKDNSCIYHGGSQQDGPQHYYCVLREDHLRRPSRPQSHYASASIYESRVGAYANETAATQLARRNLMVASPADGSEEGKQSSASTQPVDVLSLDSADSAVLRYDPRSRHGLTFIPAPRGALDDVISDGCSDCDNCKSAVRSHYEMDNWNRIERYREQPTYAEVGDVLLEQHQIQQHSSSTLRHVLV</sequence>
<evidence type="ECO:0000256" key="9">
    <source>
        <dbReference type="ARBA" id="ARBA00022737"/>
    </source>
</evidence>
<dbReference type="InterPro" id="IPR000742">
    <property type="entry name" value="EGF"/>
</dbReference>
<gene>
    <name evidence="24" type="ORF">BV898_04701</name>
</gene>
<feature type="domain" description="Cadherin" evidence="23">
    <location>
        <begin position="243"/>
        <end position="343"/>
    </location>
</feature>
<feature type="transmembrane region" description="Helical" evidence="20">
    <location>
        <begin position="2485"/>
        <end position="2508"/>
    </location>
</feature>
<dbReference type="InterPro" id="IPR013320">
    <property type="entry name" value="ConA-like_dom_sf"/>
</dbReference>
<dbReference type="CDD" id="cd11304">
    <property type="entry name" value="Cadherin_repeat"/>
    <property type="match status" value="15"/>
</dbReference>
<feature type="domain" description="Laminin G" evidence="21">
    <location>
        <begin position="2251"/>
        <end position="2439"/>
    </location>
</feature>
<keyword evidence="5" id="KW-0964">Secreted</keyword>
<evidence type="ECO:0000256" key="15">
    <source>
        <dbReference type="ARBA" id="ARBA00023180"/>
    </source>
</evidence>
<dbReference type="PROSITE" id="PS01187">
    <property type="entry name" value="EGF_CA"/>
    <property type="match status" value="1"/>
</dbReference>
<feature type="domain" description="Cadherin" evidence="23">
    <location>
        <begin position="1060"/>
        <end position="1160"/>
    </location>
</feature>
<keyword evidence="10 16" id="KW-0106">Calcium</keyword>
<dbReference type="GO" id="GO:0009653">
    <property type="term" value="P:anatomical structure morphogenesis"/>
    <property type="evidence" value="ECO:0007669"/>
    <property type="project" value="UniProtKB-ARBA"/>
</dbReference>
<evidence type="ECO:0000259" key="23">
    <source>
        <dbReference type="PROSITE" id="PS50268"/>
    </source>
</evidence>
<keyword evidence="14 17" id="KW-1015">Disulfide bond</keyword>
<evidence type="ECO:0000256" key="17">
    <source>
        <dbReference type="PROSITE-ProRule" id="PRU00076"/>
    </source>
</evidence>
<dbReference type="InterPro" id="IPR018097">
    <property type="entry name" value="EGF_Ca-bd_CS"/>
</dbReference>
<dbReference type="SMART" id="SM00112">
    <property type="entry name" value="CA"/>
    <property type="match status" value="13"/>
</dbReference>
<proteinExistence type="predicted"/>
<keyword evidence="11" id="KW-0130">Cell adhesion</keyword>
<dbReference type="Gene3D" id="2.60.120.200">
    <property type="match status" value="1"/>
</dbReference>
<dbReference type="PANTHER" id="PTHR24026:SF126">
    <property type="entry name" value="PROTOCADHERIN FAT 4"/>
    <property type="match status" value="1"/>
</dbReference>
<dbReference type="Pfam" id="PF00008">
    <property type="entry name" value="EGF"/>
    <property type="match status" value="1"/>
</dbReference>
<keyword evidence="13 20" id="KW-0472">Membrane</keyword>
<dbReference type="FunFam" id="2.60.40.60:FF:000116">
    <property type="entry name" value="Dachsous cadherin-related 2"/>
    <property type="match status" value="2"/>
</dbReference>
<evidence type="ECO:0000256" key="14">
    <source>
        <dbReference type="ARBA" id="ARBA00023157"/>
    </source>
</evidence>
<dbReference type="InterPro" id="IPR001791">
    <property type="entry name" value="Laminin_G"/>
</dbReference>
<dbReference type="SMART" id="SM00181">
    <property type="entry name" value="EGF"/>
    <property type="match status" value="3"/>
</dbReference>
<dbReference type="CDD" id="cd00110">
    <property type="entry name" value="LamG"/>
    <property type="match status" value="1"/>
</dbReference>
<dbReference type="PROSITE" id="PS01186">
    <property type="entry name" value="EGF_2"/>
    <property type="match status" value="2"/>
</dbReference>
<evidence type="ECO:0000256" key="18">
    <source>
        <dbReference type="PROSITE-ProRule" id="PRU00122"/>
    </source>
</evidence>
<feature type="domain" description="Cadherin" evidence="23">
    <location>
        <begin position="1194"/>
        <end position="1281"/>
    </location>
</feature>
<dbReference type="GO" id="GO:0005576">
    <property type="term" value="C:extracellular region"/>
    <property type="evidence" value="ECO:0007669"/>
    <property type="project" value="UniProtKB-SubCell"/>
</dbReference>
<keyword evidence="12 20" id="KW-1133">Transmembrane helix</keyword>
<dbReference type="FunFam" id="2.10.25.10:FF:000425">
    <property type="entry name" value="Eyes shut homolog"/>
    <property type="match status" value="1"/>
</dbReference>
<dbReference type="GO" id="GO:0005509">
    <property type="term" value="F:calcium ion binding"/>
    <property type="evidence" value="ECO:0007669"/>
    <property type="project" value="UniProtKB-UniRule"/>
</dbReference>
<keyword evidence="7 20" id="KW-0812">Transmembrane</keyword>
<dbReference type="PRINTS" id="PR00205">
    <property type="entry name" value="CADHERIN"/>
</dbReference>
<organism evidence="24 25">
    <name type="scientific">Hypsibius exemplaris</name>
    <name type="common">Freshwater tardigrade</name>
    <dbReference type="NCBI Taxonomy" id="2072580"/>
    <lineage>
        <taxon>Eukaryota</taxon>
        <taxon>Metazoa</taxon>
        <taxon>Ecdysozoa</taxon>
        <taxon>Tardigrada</taxon>
        <taxon>Eutardigrada</taxon>
        <taxon>Parachela</taxon>
        <taxon>Hypsibioidea</taxon>
        <taxon>Hypsibiidae</taxon>
        <taxon>Hypsibius</taxon>
    </lineage>
</organism>
<comment type="subcellular location">
    <subcellularLocation>
        <location evidence="2">Cytoplasm</location>
    </subcellularLocation>
    <subcellularLocation>
        <location evidence="1">Membrane</location>
        <topology evidence="1">Single-pass membrane protein</topology>
    </subcellularLocation>
    <subcellularLocation>
        <location evidence="3">Secreted</location>
    </subcellularLocation>
</comment>
<feature type="domain" description="EGF-like" evidence="22">
    <location>
        <begin position="2191"/>
        <end position="2233"/>
    </location>
</feature>
<dbReference type="InterPro" id="IPR001881">
    <property type="entry name" value="EGF-like_Ca-bd_dom"/>
</dbReference>
<evidence type="ECO:0000256" key="13">
    <source>
        <dbReference type="ARBA" id="ARBA00023136"/>
    </source>
</evidence>
<evidence type="ECO:0000256" key="2">
    <source>
        <dbReference type="ARBA" id="ARBA00004496"/>
    </source>
</evidence>
<feature type="domain" description="Cadherin" evidence="23">
    <location>
        <begin position="965"/>
        <end position="1060"/>
    </location>
</feature>
<feature type="disulfide bond" evidence="17">
    <location>
        <begin position="2223"/>
        <end position="2232"/>
    </location>
</feature>
<dbReference type="Gene3D" id="2.60.40.60">
    <property type="entry name" value="Cadherins"/>
    <property type="match status" value="17"/>
</dbReference>
<feature type="disulfide bond" evidence="18">
    <location>
        <begin position="2412"/>
        <end position="2439"/>
    </location>
</feature>
<evidence type="ECO:0000256" key="10">
    <source>
        <dbReference type="ARBA" id="ARBA00022837"/>
    </source>
</evidence>
<dbReference type="PROSITE" id="PS00010">
    <property type="entry name" value="ASX_HYDROXYL"/>
    <property type="match status" value="1"/>
</dbReference>
<dbReference type="SUPFAM" id="SSF49899">
    <property type="entry name" value="Concanavalin A-like lectins/glucanases"/>
    <property type="match status" value="1"/>
</dbReference>
<dbReference type="PROSITE" id="PS50025">
    <property type="entry name" value="LAM_G_DOMAIN"/>
    <property type="match status" value="1"/>
</dbReference>
<evidence type="ECO:0000256" key="11">
    <source>
        <dbReference type="ARBA" id="ARBA00022889"/>
    </source>
</evidence>
<dbReference type="Gene3D" id="2.10.25.10">
    <property type="entry name" value="Laminin"/>
    <property type="match status" value="2"/>
</dbReference>
<keyword evidence="9" id="KW-0677">Repeat</keyword>
<evidence type="ECO:0000259" key="22">
    <source>
        <dbReference type="PROSITE" id="PS50026"/>
    </source>
</evidence>
<keyword evidence="6 17" id="KW-0245">EGF-like domain</keyword>
<dbReference type="GO" id="GO:0007163">
    <property type="term" value="P:establishment or maintenance of cell polarity"/>
    <property type="evidence" value="ECO:0007669"/>
    <property type="project" value="UniProtKB-ARBA"/>
</dbReference>
<evidence type="ECO:0000256" key="19">
    <source>
        <dbReference type="SAM" id="MobiDB-lite"/>
    </source>
</evidence>
<dbReference type="InterPro" id="IPR000152">
    <property type="entry name" value="EGF-type_Asp/Asn_hydroxyl_site"/>
</dbReference>
<evidence type="ECO:0000313" key="25">
    <source>
        <dbReference type="Proteomes" id="UP000192578"/>
    </source>
</evidence>
<feature type="domain" description="Cadherin" evidence="23">
    <location>
        <begin position="1804"/>
        <end position="1911"/>
    </location>
</feature>
<dbReference type="FunFam" id="2.60.40.60:FF:000037">
    <property type="entry name" value="FAT atypical cadherin 1"/>
    <property type="match status" value="1"/>
</dbReference>
<dbReference type="SMART" id="SM00282">
    <property type="entry name" value="LamG"/>
    <property type="match status" value="1"/>
</dbReference>
<dbReference type="GO" id="GO:0007156">
    <property type="term" value="P:homophilic cell adhesion via plasma membrane adhesion molecules"/>
    <property type="evidence" value="ECO:0007669"/>
    <property type="project" value="InterPro"/>
</dbReference>
<evidence type="ECO:0000256" key="4">
    <source>
        <dbReference type="ARBA" id="ARBA00022490"/>
    </source>
</evidence>
<feature type="domain" description="Cadherin" evidence="23">
    <location>
        <begin position="1626"/>
        <end position="1803"/>
    </location>
</feature>
<dbReference type="SMART" id="SM00179">
    <property type="entry name" value="EGF_CA"/>
    <property type="match status" value="1"/>
</dbReference>
<comment type="caution">
    <text evidence="17">Lacks conserved residue(s) required for the propagation of feature annotation.</text>
</comment>
<dbReference type="GO" id="GO:0005886">
    <property type="term" value="C:plasma membrane"/>
    <property type="evidence" value="ECO:0007669"/>
    <property type="project" value="UniProtKB-SubCell"/>
</dbReference>
<feature type="compositionally biased region" description="Low complexity" evidence="19">
    <location>
        <begin position="1412"/>
        <end position="1439"/>
    </location>
</feature>
<feature type="domain" description="Cadherin" evidence="23">
    <location>
        <begin position="1523"/>
        <end position="1624"/>
    </location>
</feature>
<dbReference type="Pfam" id="PF02210">
    <property type="entry name" value="Laminin_G_2"/>
    <property type="match status" value="1"/>
</dbReference>
<dbReference type="Proteomes" id="UP000192578">
    <property type="component" value="Unassembled WGS sequence"/>
</dbReference>
<comment type="caution">
    <text evidence="24">The sequence shown here is derived from an EMBL/GenBank/DDBJ whole genome shotgun (WGS) entry which is preliminary data.</text>
</comment>
<dbReference type="Pfam" id="PF00028">
    <property type="entry name" value="Cadherin"/>
    <property type="match status" value="9"/>
</dbReference>
<dbReference type="PROSITE" id="PS50026">
    <property type="entry name" value="EGF_3"/>
    <property type="match status" value="2"/>
</dbReference>
<keyword evidence="8" id="KW-0732">Signal</keyword>
<dbReference type="PROSITE" id="PS00232">
    <property type="entry name" value="CADHERIN_1"/>
    <property type="match status" value="3"/>
</dbReference>
<keyword evidence="25" id="KW-1185">Reference proteome</keyword>
<keyword evidence="4" id="KW-0963">Cytoplasm</keyword>
<evidence type="ECO:0000256" key="7">
    <source>
        <dbReference type="ARBA" id="ARBA00022692"/>
    </source>
</evidence>
<evidence type="ECO:0000256" key="20">
    <source>
        <dbReference type="SAM" id="Phobius"/>
    </source>
</evidence>
<feature type="domain" description="Cadherin" evidence="23">
    <location>
        <begin position="897"/>
        <end position="964"/>
    </location>
</feature>
<evidence type="ECO:0000256" key="8">
    <source>
        <dbReference type="ARBA" id="ARBA00022729"/>
    </source>
</evidence>
<evidence type="ECO:0000256" key="16">
    <source>
        <dbReference type="PROSITE-ProRule" id="PRU00043"/>
    </source>
</evidence>
<dbReference type="OrthoDB" id="6252479at2759"/>
<dbReference type="InterPro" id="IPR002126">
    <property type="entry name" value="Cadherin-like_dom"/>
</dbReference>
<feature type="domain" description="Cadherin" evidence="23">
    <location>
        <begin position="1383"/>
        <end position="1522"/>
    </location>
</feature>
<evidence type="ECO:0000256" key="12">
    <source>
        <dbReference type="ARBA" id="ARBA00022989"/>
    </source>
</evidence>
<feature type="domain" description="Cadherin" evidence="23">
    <location>
        <begin position="345"/>
        <end position="447"/>
    </location>
</feature>
<evidence type="ECO:0000256" key="1">
    <source>
        <dbReference type="ARBA" id="ARBA00004167"/>
    </source>
</evidence>
<feature type="domain" description="Cadherin" evidence="23">
    <location>
        <begin position="448"/>
        <end position="550"/>
    </location>
</feature>
<dbReference type="FunFam" id="2.60.40.60:FF:000020">
    <property type="entry name" value="Dachsous cadherin-related 1b"/>
    <property type="match status" value="1"/>
</dbReference>
<keyword evidence="15" id="KW-0325">Glycoprotein</keyword>
<feature type="domain" description="EGF-like" evidence="22">
    <location>
        <begin position="2157"/>
        <end position="2189"/>
    </location>
</feature>
<accession>A0A1W0X1X5</accession>
<dbReference type="CDD" id="cd00054">
    <property type="entry name" value="EGF_CA"/>
    <property type="match status" value="1"/>
</dbReference>
<reference evidence="25" key="1">
    <citation type="submission" date="2017-01" db="EMBL/GenBank/DDBJ databases">
        <title>Comparative genomics of anhydrobiosis in the tardigrade Hypsibius dujardini.</title>
        <authorList>
            <person name="Yoshida Y."/>
            <person name="Koutsovoulos G."/>
            <person name="Laetsch D."/>
            <person name="Stevens L."/>
            <person name="Kumar S."/>
            <person name="Horikawa D."/>
            <person name="Ishino K."/>
            <person name="Komine S."/>
            <person name="Tomita M."/>
            <person name="Blaxter M."/>
            <person name="Arakawa K."/>
        </authorList>
    </citation>
    <scope>NUCLEOTIDE SEQUENCE [LARGE SCALE GENOMIC DNA]</scope>
    <source>
        <strain evidence="25">Z151</strain>
    </source>
</reference>
<dbReference type="InterPro" id="IPR020894">
    <property type="entry name" value="Cadherin_CS"/>
</dbReference>
<dbReference type="GO" id="GO:0005737">
    <property type="term" value="C:cytoplasm"/>
    <property type="evidence" value="ECO:0007669"/>
    <property type="project" value="UniProtKB-SubCell"/>
</dbReference>
<name>A0A1W0X1X5_HYPEX</name>
<feature type="region of interest" description="Disordered" evidence="19">
    <location>
        <begin position="1410"/>
        <end position="1448"/>
    </location>
</feature>
<feature type="domain" description="Cadherin" evidence="23">
    <location>
        <begin position="551"/>
        <end position="668"/>
    </location>
</feature>
<dbReference type="InterPro" id="IPR015919">
    <property type="entry name" value="Cadherin-like_sf"/>
</dbReference>
<evidence type="ECO:0000256" key="3">
    <source>
        <dbReference type="ARBA" id="ARBA00004613"/>
    </source>
</evidence>
<dbReference type="SUPFAM" id="SSF49313">
    <property type="entry name" value="Cadherin-like"/>
    <property type="match status" value="17"/>
</dbReference>
<feature type="disulfide bond" evidence="17">
    <location>
        <begin position="2179"/>
        <end position="2188"/>
    </location>
</feature>
<dbReference type="PROSITE" id="PS50268">
    <property type="entry name" value="CADHERIN_2"/>
    <property type="match status" value="13"/>
</dbReference>
<evidence type="ECO:0000259" key="21">
    <source>
        <dbReference type="PROSITE" id="PS50025"/>
    </source>
</evidence>
<feature type="domain" description="Cadherin" evidence="23">
    <location>
        <begin position="676"/>
        <end position="764"/>
    </location>
</feature>
<dbReference type="PROSITE" id="PS00022">
    <property type="entry name" value="EGF_1"/>
    <property type="match status" value="2"/>
</dbReference>
<protein>
    <submittedName>
        <fullName evidence="24">Cadherin-related tumor suppressor</fullName>
    </submittedName>
</protein>
<evidence type="ECO:0000256" key="5">
    <source>
        <dbReference type="ARBA" id="ARBA00022525"/>
    </source>
</evidence>
<dbReference type="EMBL" id="MTYJ01000023">
    <property type="protein sequence ID" value="OQV21497.1"/>
    <property type="molecule type" value="Genomic_DNA"/>
</dbReference>
<evidence type="ECO:0000313" key="24">
    <source>
        <dbReference type="EMBL" id="OQV21497.1"/>
    </source>
</evidence>
<dbReference type="PANTHER" id="PTHR24026">
    <property type="entry name" value="FAT ATYPICAL CADHERIN-RELATED"/>
    <property type="match status" value="1"/>
</dbReference>
<evidence type="ECO:0000256" key="6">
    <source>
        <dbReference type="ARBA" id="ARBA00022536"/>
    </source>
</evidence>